<protein>
    <submittedName>
        <fullName evidence="2">Uncharacterized protein</fullName>
    </submittedName>
</protein>
<proteinExistence type="predicted"/>
<name>A0A9X7ZDV9_9MYCO</name>
<dbReference type="PROSITE" id="PS51318">
    <property type="entry name" value="TAT"/>
    <property type="match status" value="1"/>
</dbReference>
<dbReference type="KEGG" id="mher:K3U94_18780"/>
<evidence type="ECO:0000313" key="3">
    <source>
        <dbReference type="Proteomes" id="UP000825008"/>
    </source>
</evidence>
<dbReference type="RefSeq" id="WP_220694693.1">
    <property type="nucleotide sequence ID" value="NZ_CP080997.1"/>
</dbReference>
<feature type="chain" id="PRO_5040991136" evidence="1">
    <location>
        <begin position="35"/>
        <end position="164"/>
    </location>
</feature>
<dbReference type="AlphaFoldDB" id="A0A9X7ZDV9"/>
<accession>A0A9X7ZDV9</accession>
<organism evidence="2 3">
    <name type="scientific">Mycolicibacter heraklionensis</name>
    <dbReference type="NCBI Taxonomy" id="512402"/>
    <lineage>
        <taxon>Bacteria</taxon>
        <taxon>Bacillati</taxon>
        <taxon>Actinomycetota</taxon>
        <taxon>Actinomycetes</taxon>
        <taxon>Mycobacteriales</taxon>
        <taxon>Mycobacteriaceae</taxon>
        <taxon>Mycolicibacter</taxon>
    </lineage>
</organism>
<evidence type="ECO:0000256" key="1">
    <source>
        <dbReference type="SAM" id="SignalP"/>
    </source>
</evidence>
<dbReference type="EMBL" id="CP080997">
    <property type="protein sequence ID" value="QZA06996.1"/>
    <property type="molecule type" value="Genomic_DNA"/>
</dbReference>
<evidence type="ECO:0000313" key="2">
    <source>
        <dbReference type="EMBL" id="QZA06996.1"/>
    </source>
</evidence>
<dbReference type="Proteomes" id="UP000825008">
    <property type="component" value="Chromosome"/>
</dbReference>
<gene>
    <name evidence="2" type="ORF">K3U94_18780</name>
</gene>
<keyword evidence="1" id="KW-0732">Signal</keyword>
<dbReference type="InterPro" id="IPR006311">
    <property type="entry name" value="TAT_signal"/>
</dbReference>
<reference evidence="2" key="1">
    <citation type="submission" date="2021-08" db="EMBL/GenBank/DDBJ databases">
        <title>Whole genome sequencing of non-tuberculosis mycobacteria type-strains.</title>
        <authorList>
            <person name="Igarashi Y."/>
            <person name="Osugi A."/>
            <person name="Mitarai S."/>
        </authorList>
    </citation>
    <scope>NUCLEOTIDE SEQUENCE</scope>
    <source>
        <strain evidence="2">JCM 30995</strain>
    </source>
</reference>
<sequence>MSNTVANRRRAVMVVGAALAAWLGPLAFSAPAYADGGSRGTSPDPWFIGDPGDLSAVLFGTADDPDFISHTTDFGLFTLTSAGDPSDDNYVAVVLQTSLFTDILTSGTDPEDNLGFGAASIGVAGETVNTFIVPDNPDLDFTFSLPFTDPFAEFFIELIQLGLV</sequence>
<feature type="signal peptide" evidence="1">
    <location>
        <begin position="1"/>
        <end position="34"/>
    </location>
</feature>